<feature type="domain" description="ABM" evidence="1">
    <location>
        <begin position="10"/>
        <end position="96"/>
    </location>
</feature>
<dbReference type="PANTHER" id="PTHR33336">
    <property type="entry name" value="QUINOL MONOOXYGENASE YGIN-RELATED"/>
    <property type="match status" value="1"/>
</dbReference>
<dbReference type="Proteomes" id="UP000326852">
    <property type="component" value="Unassembled WGS sequence"/>
</dbReference>
<evidence type="ECO:0000259" key="1">
    <source>
        <dbReference type="PROSITE" id="PS51725"/>
    </source>
</evidence>
<protein>
    <submittedName>
        <fullName evidence="2">Antibiotic biosynthesis monooxygenase</fullName>
    </submittedName>
</protein>
<comment type="caution">
    <text evidence="2">The sequence shown here is derived from an EMBL/GenBank/DDBJ whole genome shotgun (WGS) entry which is preliminary data.</text>
</comment>
<reference evidence="2 3" key="1">
    <citation type="submission" date="2019-08" db="EMBL/GenBank/DDBJ databases">
        <title>Arthrobacter sp. nov., isolated from plateau pika and Tibetan wild ass.</title>
        <authorList>
            <person name="Ge Y."/>
        </authorList>
    </citation>
    <scope>NUCLEOTIDE SEQUENCE [LARGE SCALE GENOMIC DNA]</scope>
    <source>
        <strain evidence="2 3">785</strain>
    </source>
</reference>
<dbReference type="EMBL" id="VTFX01000001">
    <property type="protein sequence ID" value="KAD4060270.1"/>
    <property type="molecule type" value="Genomic_DNA"/>
</dbReference>
<dbReference type="SUPFAM" id="SSF54909">
    <property type="entry name" value="Dimeric alpha+beta barrel"/>
    <property type="match status" value="1"/>
</dbReference>
<gene>
    <name evidence="2" type="ORF">GD627_04255</name>
</gene>
<dbReference type="Pfam" id="PF03992">
    <property type="entry name" value="ABM"/>
    <property type="match status" value="1"/>
</dbReference>
<dbReference type="InterPro" id="IPR011008">
    <property type="entry name" value="Dimeric_a/b-barrel"/>
</dbReference>
<dbReference type="GO" id="GO:0004497">
    <property type="term" value="F:monooxygenase activity"/>
    <property type="evidence" value="ECO:0007669"/>
    <property type="project" value="UniProtKB-KW"/>
</dbReference>
<sequence length="97" mass="10816">MTEANANNAIDLRATMVPNPGEHTRVKLALDIAVEQVLTEPGCLRYEIIKDSEEEIVLAERWASQEDLDRHARGPALQDLRESLSALLAEPLKVEQV</sequence>
<keyword evidence="2" id="KW-0503">Monooxygenase</keyword>
<organism evidence="2 3">
    <name type="scientific">Arthrobacter yangruifuii</name>
    <dbReference type="NCBI Taxonomy" id="2606616"/>
    <lineage>
        <taxon>Bacteria</taxon>
        <taxon>Bacillati</taxon>
        <taxon>Actinomycetota</taxon>
        <taxon>Actinomycetes</taxon>
        <taxon>Micrococcales</taxon>
        <taxon>Micrococcaceae</taxon>
        <taxon>Arthrobacter</taxon>
    </lineage>
</organism>
<dbReference type="PANTHER" id="PTHR33336:SF3">
    <property type="entry name" value="ABM DOMAIN-CONTAINING PROTEIN"/>
    <property type="match status" value="1"/>
</dbReference>
<evidence type="ECO:0000313" key="3">
    <source>
        <dbReference type="Proteomes" id="UP000326852"/>
    </source>
</evidence>
<accession>A0A5N6MUB8</accession>
<dbReference type="Gene3D" id="3.30.70.100">
    <property type="match status" value="1"/>
</dbReference>
<evidence type="ECO:0000313" key="2">
    <source>
        <dbReference type="EMBL" id="KAD4060270.1"/>
    </source>
</evidence>
<proteinExistence type="predicted"/>
<dbReference type="PROSITE" id="PS51725">
    <property type="entry name" value="ABM"/>
    <property type="match status" value="1"/>
</dbReference>
<name>A0A5N6MUB8_9MICC</name>
<dbReference type="InterPro" id="IPR050744">
    <property type="entry name" value="AI-2_Isomerase_LsrG"/>
</dbReference>
<dbReference type="RefSeq" id="WP_152271470.1">
    <property type="nucleotide sequence ID" value="NZ_VTFX01000001.1"/>
</dbReference>
<dbReference type="InterPro" id="IPR007138">
    <property type="entry name" value="ABM_dom"/>
</dbReference>
<dbReference type="AlphaFoldDB" id="A0A5N6MUB8"/>
<keyword evidence="3" id="KW-1185">Reference proteome</keyword>
<dbReference type="GO" id="GO:0005829">
    <property type="term" value="C:cytosol"/>
    <property type="evidence" value="ECO:0007669"/>
    <property type="project" value="TreeGrafter"/>
</dbReference>
<keyword evidence="2" id="KW-0560">Oxidoreductase</keyword>